<sequence length="117" mass="12836">MNKITALLDAITEVIKNIGTLTESLQTVSNLLNEIKITEISKKSTVHTSESSVKSGTVKSKVYSLEDVRGILAKKSQSGLTSEVREIIVKYGGNKLSEIDPCHYEEIIKDAEALKNE</sequence>
<proteinExistence type="predicted"/>
<accession>A0ABT0NLY9</accession>
<dbReference type="Proteomes" id="UP001056693">
    <property type="component" value="Unassembled WGS sequence"/>
</dbReference>
<dbReference type="RefSeq" id="WP_249377466.1">
    <property type="nucleotide sequence ID" value="NZ_SNUZ01000022.1"/>
</dbReference>
<organism evidence="1 2">
    <name type="scientific">Ruminococcus bromii</name>
    <dbReference type="NCBI Taxonomy" id="40518"/>
    <lineage>
        <taxon>Bacteria</taxon>
        <taxon>Bacillati</taxon>
        <taxon>Bacillota</taxon>
        <taxon>Clostridia</taxon>
        <taxon>Eubacteriales</taxon>
        <taxon>Oscillospiraceae</taxon>
        <taxon>Ruminococcus</taxon>
    </lineage>
</organism>
<protein>
    <submittedName>
        <fullName evidence="1">rRNA biogenesis protein rrp5</fullName>
    </submittedName>
</protein>
<reference evidence="1 2" key="1">
    <citation type="submission" date="2019-03" db="EMBL/GenBank/DDBJ databases">
        <authorList>
            <person name="Molinero N."/>
            <person name="Sanchez B."/>
            <person name="Walker A."/>
            <person name="Duncan S."/>
            <person name="Delgado S."/>
            <person name="Margolles A."/>
        </authorList>
    </citation>
    <scope>NUCLEOTIDE SEQUENCE [LARGE SCALE GENOMIC DNA]</scope>
    <source>
        <strain evidence="1 2">IPLA60002</strain>
    </source>
</reference>
<gene>
    <name evidence="1" type="ORF">E2N93_11845</name>
</gene>
<dbReference type="EMBL" id="SNUZ01000022">
    <property type="protein sequence ID" value="MCL3788658.1"/>
    <property type="molecule type" value="Genomic_DNA"/>
</dbReference>
<comment type="caution">
    <text evidence="1">The sequence shown here is derived from an EMBL/GenBank/DDBJ whole genome shotgun (WGS) entry which is preliminary data.</text>
</comment>
<keyword evidence="2" id="KW-1185">Reference proteome</keyword>
<name>A0ABT0NLY9_9FIRM</name>
<evidence type="ECO:0000313" key="1">
    <source>
        <dbReference type="EMBL" id="MCL3788658.1"/>
    </source>
</evidence>
<evidence type="ECO:0000313" key="2">
    <source>
        <dbReference type="Proteomes" id="UP001056693"/>
    </source>
</evidence>